<name>B4D309_9BACT</name>
<dbReference type="EMBL" id="ABVL01000009">
    <property type="protein sequence ID" value="EDY19120.1"/>
    <property type="molecule type" value="Genomic_DNA"/>
</dbReference>
<dbReference type="InParanoid" id="B4D309"/>
<keyword evidence="2" id="KW-1185">Reference proteome</keyword>
<accession>B4D309</accession>
<dbReference type="STRING" id="497964.CfE428DRAFT_3297"/>
<protein>
    <submittedName>
        <fullName evidence="1">Uncharacterized protein</fullName>
    </submittedName>
</protein>
<dbReference type="Proteomes" id="UP000005824">
    <property type="component" value="Unassembled WGS sequence"/>
</dbReference>
<reference evidence="1 2" key="1">
    <citation type="journal article" date="2011" name="J. Bacteriol.">
        <title>Genome sequence of Chthoniobacter flavus Ellin428, an aerobic heterotrophic soil bacterium.</title>
        <authorList>
            <person name="Kant R."/>
            <person name="van Passel M.W."/>
            <person name="Palva A."/>
            <person name="Lucas S."/>
            <person name="Lapidus A."/>
            <person name="Glavina Del Rio T."/>
            <person name="Dalin E."/>
            <person name="Tice H."/>
            <person name="Bruce D."/>
            <person name="Goodwin L."/>
            <person name="Pitluck S."/>
            <person name="Larimer F.W."/>
            <person name="Land M.L."/>
            <person name="Hauser L."/>
            <person name="Sangwan P."/>
            <person name="de Vos W.M."/>
            <person name="Janssen P.H."/>
            <person name="Smidt H."/>
        </authorList>
    </citation>
    <scope>NUCLEOTIDE SEQUENCE [LARGE SCALE GENOMIC DNA]</scope>
    <source>
        <strain evidence="1 2">Ellin428</strain>
    </source>
</reference>
<evidence type="ECO:0000313" key="2">
    <source>
        <dbReference type="Proteomes" id="UP000005824"/>
    </source>
</evidence>
<dbReference type="AlphaFoldDB" id="B4D309"/>
<evidence type="ECO:0000313" key="1">
    <source>
        <dbReference type="EMBL" id="EDY19120.1"/>
    </source>
</evidence>
<comment type="caution">
    <text evidence="1">The sequence shown here is derived from an EMBL/GenBank/DDBJ whole genome shotgun (WGS) entry which is preliminary data.</text>
</comment>
<sequence>MGGQACVFYGAAQFSKDIDFTLLADEENYVRLHAALGELQAVRAAVPPFDPAALDRGHVVHFRCQAPEVAGLRVDLMTRLRGVADFATLLGASHDDPGCGRDLL</sequence>
<proteinExistence type="predicted"/>
<gene>
    <name evidence="1" type="ORF">CfE428DRAFT_3297</name>
</gene>
<organism evidence="1 2">
    <name type="scientific">Chthoniobacter flavus Ellin428</name>
    <dbReference type="NCBI Taxonomy" id="497964"/>
    <lineage>
        <taxon>Bacteria</taxon>
        <taxon>Pseudomonadati</taxon>
        <taxon>Verrucomicrobiota</taxon>
        <taxon>Spartobacteria</taxon>
        <taxon>Chthoniobacterales</taxon>
        <taxon>Chthoniobacteraceae</taxon>
        <taxon>Chthoniobacter</taxon>
    </lineage>
</organism>